<feature type="repeat" description="WD" evidence="5">
    <location>
        <begin position="493"/>
        <end position="541"/>
    </location>
</feature>
<evidence type="ECO:0000259" key="6">
    <source>
        <dbReference type="Pfam" id="PF08625"/>
    </source>
</evidence>
<name>A0AAD5V3P9_9APHY</name>
<dbReference type="PROSITE" id="PS00678">
    <property type="entry name" value="WD_REPEATS_1"/>
    <property type="match status" value="4"/>
</dbReference>
<sequence>MATEGRSKLKTAFKNSHVVAPLYTGGPVAITQDGSRLVTCVGEEAILTDLLEGREICRFAGDTESITALCVPPSASHVVLFTSSLSLRIYELPKAKAPLQKPVQPVRVVARAHDAPVHVCKSDPTSTYLASGSADGVVKVWDIARGYVTHVFKGHGGVVSALVFNFPFDPSSVGREQKMQLITASVDTRIRIFDLSSSTSKSGGSVKPDAVLEEHSSVPRGLDVTRDGRWLVSGGRDSLVFLWDISSKSSHGDKVSSKGKGKEKERAAFVPTLVKTITVHERVEAVGFLRDNGDHVASTSKTGDIQIYTGGEKGAVKIWDARSGAVLFTLGHEQDTVDEEQEEQRQILDVLYNPSNSIVVSVHADQNILFHSLTTKSLTRQLVGFNDEIVDATFLSPYTPSNPVDSPQNFKDTHIAFATNSSLIRVCSTSKLDARLLSGHAEIVLCLDRDHSGSVLASGSKDRSARIWSPVPSSTNEGDSTTPSVEWRCTAICEGHTESVGAIAMSRKPPEDSDSLRFMFTGSQDKTIKMWDLSPISSSSSSPDSQVIKCKSLATHKAHEKDINSLDVAPNDRLLASGSQDRTTKIWQIEYTRTGTTVRGEIKLLGTCKGHKRGVWSVKFSRTERILATGSGDKTVKLWSLDDFSCLKTFEGHTNSVLRVDFINAGMQLVSAASDGLVKLWNIREEQCTTTLDNHEDKIWALAVSSDESTIVSGAADSVVTFWRDCTEEQEQEKESKRAELVLKEQDFMNYISLNDYRNAILLALAMSQPGRLFSLFKSLSSSVSTTPTSSITGHPAVDEVLRTLPGSDLARLLRYIRDWNANAKTSAVAQRVLHAIVKTRAAEDIMNAFSEEGSLATLISEAGGPHEKAGNTALKDVIDGLIPYTERHLARMDKLVQESYVVDYLLGEMDDGMFGTEYDLEEEEVHRMEIDATVDVEA</sequence>
<dbReference type="InterPro" id="IPR013934">
    <property type="entry name" value="Utp13_C"/>
</dbReference>
<keyword evidence="3" id="KW-0677">Repeat</keyword>
<dbReference type="InterPro" id="IPR015943">
    <property type="entry name" value="WD40/YVTN_repeat-like_dom_sf"/>
</dbReference>
<dbReference type="PANTHER" id="PTHR19854">
    <property type="entry name" value="TRANSDUCIN BETA-LIKE 3"/>
    <property type="match status" value="1"/>
</dbReference>
<evidence type="ECO:0000256" key="4">
    <source>
        <dbReference type="ARBA" id="ARBA00023242"/>
    </source>
</evidence>
<dbReference type="Pfam" id="PF00400">
    <property type="entry name" value="WD40"/>
    <property type="match status" value="9"/>
</dbReference>
<dbReference type="InterPro" id="IPR036322">
    <property type="entry name" value="WD40_repeat_dom_sf"/>
</dbReference>
<dbReference type="AlphaFoldDB" id="A0AAD5V3P9"/>
<dbReference type="GO" id="GO:0000472">
    <property type="term" value="P:endonucleolytic cleavage to generate mature 5'-end of SSU-rRNA from (SSU-rRNA, 5.8S rRNA, LSU-rRNA)"/>
    <property type="evidence" value="ECO:0007669"/>
    <property type="project" value="TreeGrafter"/>
</dbReference>
<feature type="domain" description="U3 small nucleolar RNA-associated protein 13 C-terminal" evidence="6">
    <location>
        <begin position="745"/>
        <end position="910"/>
    </location>
</feature>
<dbReference type="Gene3D" id="2.130.10.10">
    <property type="entry name" value="YVTN repeat-like/Quinoprotein amine dehydrogenase"/>
    <property type="match status" value="4"/>
</dbReference>
<evidence type="ECO:0000256" key="3">
    <source>
        <dbReference type="ARBA" id="ARBA00022737"/>
    </source>
</evidence>
<dbReference type="PROSITE" id="PS50082">
    <property type="entry name" value="WD_REPEATS_2"/>
    <property type="match status" value="8"/>
</dbReference>
<feature type="repeat" description="WD" evidence="5">
    <location>
        <begin position="692"/>
        <end position="723"/>
    </location>
</feature>
<comment type="caution">
    <text evidence="7">The sequence shown here is derived from an EMBL/GenBank/DDBJ whole genome shotgun (WGS) entry which is preliminary data.</text>
</comment>
<accession>A0AAD5V3P9</accession>
<evidence type="ECO:0000256" key="1">
    <source>
        <dbReference type="ARBA" id="ARBA00004604"/>
    </source>
</evidence>
<feature type="repeat" description="WD" evidence="5">
    <location>
        <begin position="212"/>
        <end position="247"/>
    </location>
</feature>
<organism evidence="7 8">
    <name type="scientific">Meripilus lineatus</name>
    <dbReference type="NCBI Taxonomy" id="2056292"/>
    <lineage>
        <taxon>Eukaryota</taxon>
        <taxon>Fungi</taxon>
        <taxon>Dikarya</taxon>
        <taxon>Basidiomycota</taxon>
        <taxon>Agaricomycotina</taxon>
        <taxon>Agaricomycetes</taxon>
        <taxon>Polyporales</taxon>
        <taxon>Meripilaceae</taxon>
        <taxon>Meripilus</taxon>
    </lineage>
</organism>
<dbReference type="EMBL" id="JANAWD010000314">
    <property type="protein sequence ID" value="KAJ3481584.1"/>
    <property type="molecule type" value="Genomic_DNA"/>
</dbReference>
<dbReference type="PANTHER" id="PTHR19854:SF15">
    <property type="entry name" value="TRANSDUCIN BETA-LIKE PROTEIN 3"/>
    <property type="match status" value="1"/>
</dbReference>
<reference evidence="7" key="1">
    <citation type="submission" date="2022-07" db="EMBL/GenBank/DDBJ databases">
        <title>Genome Sequence of Physisporinus lineatus.</title>
        <authorList>
            <person name="Buettner E."/>
        </authorList>
    </citation>
    <scope>NUCLEOTIDE SEQUENCE</scope>
    <source>
        <strain evidence="7">VT162</strain>
    </source>
</reference>
<evidence type="ECO:0000256" key="5">
    <source>
        <dbReference type="PROSITE-ProRule" id="PRU00221"/>
    </source>
</evidence>
<dbReference type="PROSITE" id="PS50294">
    <property type="entry name" value="WD_REPEATS_REGION"/>
    <property type="match status" value="7"/>
</dbReference>
<gene>
    <name evidence="7" type="ORF">NLI96_g7564</name>
</gene>
<keyword evidence="4" id="KW-0539">Nucleus</keyword>
<evidence type="ECO:0000313" key="8">
    <source>
        <dbReference type="Proteomes" id="UP001212997"/>
    </source>
</evidence>
<dbReference type="CDD" id="cd00200">
    <property type="entry name" value="WD40"/>
    <property type="match status" value="1"/>
</dbReference>
<feature type="repeat" description="WD" evidence="5">
    <location>
        <begin position="556"/>
        <end position="597"/>
    </location>
</feature>
<keyword evidence="8" id="KW-1185">Reference proteome</keyword>
<dbReference type="InterPro" id="IPR019775">
    <property type="entry name" value="WD40_repeat_CS"/>
</dbReference>
<dbReference type="SUPFAM" id="SSF50978">
    <property type="entry name" value="WD40 repeat-like"/>
    <property type="match status" value="2"/>
</dbReference>
<feature type="repeat" description="WD" evidence="5">
    <location>
        <begin position="437"/>
        <end position="469"/>
    </location>
</feature>
<dbReference type="GO" id="GO:0030686">
    <property type="term" value="C:90S preribosome"/>
    <property type="evidence" value="ECO:0007669"/>
    <property type="project" value="TreeGrafter"/>
</dbReference>
<feature type="repeat" description="WD" evidence="5">
    <location>
        <begin position="650"/>
        <end position="691"/>
    </location>
</feature>
<dbReference type="GO" id="GO:0000480">
    <property type="term" value="P:endonucleolytic cleavage in 5'-ETS of tricistronic rRNA transcript (SSU-rRNA, 5.8S rRNA, LSU-rRNA)"/>
    <property type="evidence" value="ECO:0007669"/>
    <property type="project" value="TreeGrafter"/>
</dbReference>
<dbReference type="InterPro" id="IPR001680">
    <property type="entry name" value="WD40_rpt"/>
</dbReference>
<dbReference type="GO" id="GO:0032040">
    <property type="term" value="C:small-subunit processome"/>
    <property type="evidence" value="ECO:0007669"/>
    <property type="project" value="InterPro"/>
</dbReference>
<protein>
    <recommendedName>
        <fullName evidence="6">U3 small nucleolar RNA-associated protein 13 C-terminal domain-containing protein</fullName>
    </recommendedName>
</protein>
<keyword evidence="2 5" id="KW-0853">WD repeat</keyword>
<dbReference type="SMART" id="SM00320">
    <property type="entry name" value="WD40"/>
    <property type="match status" value="13"/>
</dbReference>
<proteinExistence type="predicted"/>
<evidence type="ECO:0000313" key="7">
    <source>
        <dbReference type="EMBL" id="KAJ3481584.1"/>
    </source>
</evidence>
<feature type="repeat" description="WD" evidence="5">
    <location>
        <begin position="110"/>
        <end position="151"/>
    </location>
</feature>
<dbReference type="GO" id="GO:0034511">
    <property type="term" value="F:U3 snoRNA binding"/>
    <property type="evidence" value="ECO:0007669"/>
    <property type="project" value="TreeGrafter"/>
</dbReference>
<evidence type="ECO:0000256" key="2">
    <source>
        <dbReference type="ARBA" id="ARBA00022574"/>
    </source>
</evidence>
<dbReference type="InterPro" id="IPR020472">
    <property type="entry name" value="WD40_PAC1"/>
</dbReference>
<feature type="repeat" description="WD" evidence="5">
    <location>
        <begin position="608"/>
        <end position="649"/>
    </location>
</feature>
<dbReference type="Proteomes" id="UP001212997">
    <property type="component" value="Unassembled WGS sequence"/>
</dbReference>
<comment type="subcellular location">
    <subcellularLocation>
        <location evidence="1">Nucleus</location>
        <location evidence="1">Nucleolus</location>
    </subcellularLocation>
</comment>
<dbReference type="Pfam" id="PF08625">
    <property type="entry name" value="Utp13"/>
    <property type="match status" value="1"/>
</dbReference>
<dbReference type="PRINTS" id="PR00320">
    <property type="entry name" value="GPROTEINBRPT"/>
</dbReference>